<keyword evidence="2" id="KW-1185">Reference proteome</keyword>
<gene>
    <name evidence="1" type="ORF">AOE01nite_24960</name>
</gene>
<proteinExistence type="predicted"/>
<comment type="caution">
    <text evidence="1">The sequence shown here is derived from an EMBL/GenBank/DDBJ whole genome shotgun (WGS) entry which is preliminary data.</text>
</comment>
<dbReference type="AlphaFoldDB" id="A0A511XMV0"/>
<organism evidence="1 2">
    <name type="scientific">Acetobacter oeni</name>
    <dbReference type="NCBI Taxonomy" id="304077"/>
    <lineage>
        <taxon>Bacteria</taxon>
        <taxon>Pseudomonadati</taxon>
        <taxon>Pseudomonadota</taxon>
        <taxon>Alphaproteobacteria</taxon>
        <taxon>Acetobacterales</taxon>
        <taxon>Acetobacteraceae</taxon>
        <taxon>Acetobacter</taxon>
    </lineage>
</organism>
<dbReference type="EMBL" id="BJYG01000037">
    <property type="protein sequence ID" value="GEN64272.1"/>
    <property type="molecule type" value="Genomic_DNA"/>
</dbReference>
<dbReference type="RefSeq" id="WP_146890438.1">
    <property type="nucleotide sequence ID" value="NZ_BJYG01000037.1"/>
</dbReference>
<dbReference type="Proteomes" id="UP000321746">
    <property type="component" value="Unassembled WGS sequence"/>
</dbReference>
<sequence>MSANVLRMPHCPQTSPLMISHSLLQMADVVWRAGLPGLAKELVGLAHSAIDRPSDQAGL</sequence>
<evidence type="ECO:0000313" key="2">
    <source>
        <dbReference type="Proteomes" id="UP000321746"/>
    </source>
</evidence>
<accession>A0A511XMV0</accession>
<reference evidence="1 2" key="1">
    <citation type="submission" date="2019-07" db="EMBL/GenBank/DDBJ databases">
        <title>Whole genome shotgun sequence of Acetobacter oeni NBRC 105207.</title>
        <authorList>
            <person name="Hosoyama A."/>
            <person name="Uohara A."/>
            <person name="Ohji S."/>
            <person name="Ichikawa N."/>
        </authorList>
    </citation>
    <scope>NUCLEOTIDE SEQUENCE [LARGE SCALE GENOMIC DNA]</scope>
    <source>
        <strain evidence="1 2">NBRC 105207</strain>
    </source>
</reference>
<name>A0A511XMV0_9PROT</name>
<evidence type="ECO:0000313" key="1">
    <source>
        <dbReference type="EMBL" id="GEN64272.1"/>
    </source>
</evidence>
<protein>
    <submittedName>
        <fullName evidence="1">Uncharacterized protein</fullName>
    </submittedName>
</protein>
<dbReference type="OrthoDB" id="7221652at2"/>